<reference evidence="3 4" key="1">
    <citation type="submission" date="2014-12" db="EMBL/GenBank/DDBJ databases">
        <title>Draft genome sequence of Paenibacillus kamchatkensis strain B-2647.</title>
        <authorList>
            <person name="Karlyshev A.V."/>
            <person name="Kudryashova E.B."/>
        </authorList>
    </citation>
    <scope>NUCLEOTIDE SEQUENCE [LARGE SCALE GENOMIC DNA]</scope>
    <source>
        <strain evidence="3 4">VKM B-2647</strain>
    </source>
</reference>
<dbReference type="EMBL" id="JXAK01000002">
    <property type="protein sequence ID" value="KIL42275.1"/>
    <property type="molecule type" value="Genomic_DNA"/>
</dbReference>
<dbReference type="PROSITE" id="PS51352">
    <property type="entry name" value="THIOREDOXIN_2"/>
    <property type="match status" value="1"/>
</dbReference>
<protein>
    <recommendedName>
        <fullName evidence="2">Thioredoxin domain-containing protein</fullName>
    </recommendedName>
</protein>
<dbReference type="RefSeq" id="WP_041045033.1">
    <property type="nucleotide sequence ID" value="NZ_JXAK01000002.1"/>
</dbReference>
<evidence type="ECO:0000256" key="1">
    <source>
        <dbReference type="ARBA" id="ARBA00023157"/>
    </source>
</evidence>
<evidence type="ECO:0000313" key="3">
    <source>
        <dbReference type="EMBL" id="KIL42275.1"/>
    </source>
</evidence>
<dbReference type="InterPro" id="IPR000866">
    <property type="entry name" value="AhpC/TSA"/>
</dbReference>
<organism evidence="3 4">
    <name type="scientific">Gordoniibacillus kamchatkensis</name>
    <dbReference type="NCBI Taxonomy" id="1590651"/>
    <lineage>
        <taxon>Bacteria</taxon>
        <taxon>Bacillati</taxon>
        <taxon>Bacillota</taxon>
        <taxon>Bacilli</taxon>
        <taxon>Bacillales</taxon>
        <taxon>Paenibacillaceae</taxon>
        <taxon>Gordoniibacillus</taxon>
    </lineage>
</organism>
<accession>A0ABR5AMT2</accession>
<dbReference type="InterPro" id="IPR036249">
    <property type="entry name" value="Thioredoxin-like_sf"/>
</dbReference>
<keyword evidence="4" id="KW-1185">Reference proteome</keyword>
<sequence>MKLSVGAKAHDFDYSTAWSSGLRFYDQLEGRQNILLFLRYYGCTVCQLQIAKLIEGYGQFIENNVKVFVVLQSPPETIREQVNQEDIPFTIICDPLQSLYRLYDVGAAGSKEELGSPALMEKLEEIRIRGIQHGKYEGNEMQLPAAFIINEGGVIQYVHYGTDAGDVPSVEQLIALTRQI</sequence>
<dbReference type="Proteomes" id="UP000031967">
    <property type="component" value="Unassembled WGS sequence"/>
</dbReference>
<dbReference type="InterPro" id="IPR013766">
    <property type="entry name" value="Thioredoxin_domain"/>
</dbReference>
<dbReference type="SUPFAM" id="SSF52833">
    <property type="entry name" value="Thioredoxin-like"/>
    <property type="match status" value="1"/>
</dbReference>
<keyword evidence="1" id="KW-1015">Disulfide bond</keyword>
<name>A0ABR5AMT2_9BACL</name>
<gene>
    <name evidence="3" type="ORF">SD70_01730</name>
</gene>
<evidence type="ECO:0000313" key="4">
    <source>
        <dbReference type="Proteomes" id="UP000031967"/>
    </source>
</evidence>
<feature type="domain" description="Thioredoxin" evidence="2">
    <location>
        <begin position="3"/>
        <end position="180"/>
    </location>
</feature>
<comment type="caution">
    <text evidence="3">The sequence shown here is derived from an EMBL/GenBank/DDBJ whole genome shotgun (WGS) entry which is preliminary data.</text>
</comment>
<dbReference type="Pfam" id="PF00578">
    <property type="entry name" value="AhpC-TSA"/>
    <property type="match status" value="1"/>
</dbReference>
<proteinExistence type="predicted"/>
<dbReference type="Gene3D" id="3.40.30.10">
    <property type="entry name" value="Glutaredoxin"/>
    <property type="match status" value="1"/>
</dbReference>
<evidence type="ECO:0000259" key="2">
    <source>
        <dbReference type="PROSITE" id="PS51352"/>
    </source>
</evidence>